<feature type="transmembrane region" description="Helical" evidence="4">
    <location>
        <begin position="98"/>
        <end position="126"/>
    </location>
</feature>
<evidence type="ECO:0000256" key="4">
    <source>
        <dbReference type="SAM" id="Phobius"/>
    </source>
</evidence>
<feature type="transmembrane region" description="Helical" evidence="4">
    <location>
        <begin position="284"/>
        <end position="301"/>
    </location>
</feature>
<dbReference type="PANTHER" id="PTHR23539">
    <property type="entry name" value="MFS TRANSPORTER"/>
    <property type="match status" value="1"/>
</dbReference>
<dbReference type="EMBL" id="JAJAQI010000034">
    <property type="protein sequence ID" value="MCB4823950.1"/>
    <property type="molecule type" value="Genomic_DNA"/>
</dbReference>
<dbReference type="Pfam" id="PF07690">
    <property type="entry name" value="MFS_1"/>
    <property type="match status" value="1"/>
</dbReference>
<proteinExistence type="predicted"/>
<dbReference type="GO" id="GO:0022857">
    <property type="term" value="F:transmembrane transporter activity"/>
    <property type="evidence" value="ECO:0007669"/>
    <property type="project" value="InterPro"/>
</dbReference>
<feature type="domain" description="Major facilitator superfamily (MFS) profile" evidence="5">
    <location>
        <begin position="217"/>
        <end position="414"/>
    </location>
</feature>
<evidence type="ECO:0000313" key="7">
    <source>
        <dbReference type="Proteomes" id="UP001139311"/>
    </source>
</evidence>
<feature type="transmembrane region" description="Helical" evidence="4">
    <location>
        <begin position="217"/>
        <end position="238"/>
    </location>
</feature>
<dbReference type="InterPro" id="IPR036259">
    <property type="entry name" value="MFS_trans_sf"/>
</dbReference>
<feature type="transmembrane region" description="Helical" evidence="4">
    <location>
        <begin position="138"/>
        <end position="158"/>
    </location>
</feature>
<feature type="transmembrane region" description="Helical" evidence="4">
    <location>
        <begin position="73"/>
        <end position="92"/>
    </location>
</feature>
<dbReference type="Gene3D" id="1.20.1250.20">
    <property type="entry name" value="MFS general substrate transporter like domains"/>
    <property type="match status" value="2"/>
</dbReference>
<organism evidence="6 7">
    <name type="scientific">Roseicella aerolata</name>
    <dbReference type="NCBI Taxonomy" id="2883479"/>
    <lineage>
        <taxon>Bacteria</taxon>
        <taxon>Pseudomonadati</taxon>
        <taxon>Pseudomonadota</taxon>
        <taxon>Alphaproteobacteria</taxon>
        <taxon>Acetobacterales</taxon>
        <taxon>Roseomonadaceae</taxon>
        <taxon>Roseicella</taxon>
    </lineage>
</organism>
<dbReference type="PANTHER" id="PTHR23539:SF1">
    <property type="entry name" value="MAJOR FACILITATOR SUPERFAMILY (MFS) PROFILE DOMAIN-CONTAINING PROTEIN"/>
    <property type="match status" value="1"/>
</dbReference>
<feature type="transmembrane region" description="Helical" evidence="4">
    <location>
        <begin position="307"/>
        <end position="330"/>
    </location>
</feature>
<feature type="transmembrane region" description="Helical" evidence="4">
    <location>
        <begin position="40"/>
        <end position="61"/>
    </location>
</feature>
<evidence type="ECO:0000313" key="6">
    <source>
        <dbReference type="EMBL" id="MCB4823950.1"/>
    </source>
</evidence>
<accession>A0A9X1IFZ3</accession>
<evidence type="ECO:0000256" key="3">
    <source>
        <dbReference type="ARBA" id="ARBA00023136"/>
    </source>
</evidence>
<feature type="transmembrane region" description="Helical" evidence="4">
    <location>
        <begin position="12"/>
        <end position="34"/>
    </location>
</feature>
<evidence type="ECO:0000259" key="5">
    <source>
        <dbReference type="PROSITE" id="PS50850"/>
    </source>
</evidence>
<feature type="transmembrane region" description="Helical" evidence="4">
    <location>
        <begin position="373"/>
        <end position="392"/>
    </location>
</feature>
<keyword evidence="3 4" id="KW-0472">Membrane</keyword>
<name>A0A9X1IFZ3_9PROT</name>
<protein>
    <submittedName>
        <fullName evidence="6">MFS transporter</fullName>
    </submittedName>
</protein>
<evidence type="ECO:0000256" key="1">
    <source>
        <dbReference type="ARBA" id="ARBA00022692"/>
    </source>
</evidence>
<dbReference type="Proteomes" id="UP001139311">
    <property type="component" value="Unassembled WGS sequence"/>
</dbReference>
<dbReference type="PROSITE" id="PS50850">
    <property type="entry name" value="MFS"/>
    <property type="match status" value="1"/>
</dbReference>
<keyword evidence="1 4" id="KW-0812">Transmembrane</keyword>
<feature type="transmembrane region" description="Helical" evidence="4">
    <location>
        <begin position="250"/>
        <end position="272"/>
    </location>
</feature>
<gene>
    <name evidence="6" type="ORF">LHA35_19660</name>
</gene>
<dbReference type="InterPro" id="IPR011701">
    <property type="entry name" value="MFS"/>
</dbReference>
<dbReference type="InterPro" id="IPR020846">
    <property type="entry name" value="MFS_dom"/>
</dbReference>
<reference evidence="6" key="1">
    <citation type="submission" date="2021-10" db="EMBL/GenBank/DDBJ databases">
        <title>Roseicella aerolatum sp. nov., isolated from aerosols of e-waste dismantling site.</title>
        <authorList>
            <person name="Qin T."/>
        </authorList>
    </citation>
    <scope>NUCLEOTIDE SEQUENCE</scope>
    <source>
        <strain evidence="6">GB24</strain>
    </source>
</reference>
<dbReference type="RefSeq" id="WP_226611286.1">
    <property type="nucleotide sequence ID" value="NZ_JAJAQI010000034.1"/>
</dbReference>
<dbReference type="AlphaFoldDB" id="A0A9X1IFZ3"/>
<evidence type="ECO:0000256" key="2">
    <source>
        <dbReference type="ARBA" id="ARBA00022989"/>
    </source>
</evidence>
<keyword evidence="2 4" id="KW-1133">Transmembrane helix</keyword>
<dbReference type="SUPFAM" id="SSF103473">
    <property type="entry name" value="MFS general substrate transporter"/>
    <property type="match status" value="1"/>
</dbReference>
<keyword evidence="7" id="KW-1185">Reference proteome</keyword>
<comment type="caution">
    <text evidence="6">The sequence shown here is derived from an EMBL/GenBank/DDBJ whole genome shotgun (WGS) entry which is preliminary data.</text>
</comment>
<sequence>MQQRGAERALDALSFFVSDARYGLGAYLGVYLLAEHGWDPASIGAALSIGALAGLVSQAPLGALVDAVRAKRALIAGAVVVVTATCLVIPLAPRFWSVAMAGLVGALAGVTIGPTLAAISLGVVGPARFARRAGRNEALFHLGDGSISLAILLTAPFFGNAVLFWSMGFTAMASVAAAAAVPARAIDHDVARGLLPGDAAHGVRPSAWHLLLGSRPLLVFAICGALFHLANACMLGLVSQKLALGDLGQGIALTAASAIVAQSVMVPVAALVGARADAWGRKPLLLAAFAALALRGTLYTLSDDRAWLIGVQLLDGVGAGLIGALFPIVVADLTRGSGHFAAAQGVVGTVHGTGAMTSMALGGGLVAWAGYDAAFLVLAAIAALGGILFWLAMPEPRAAPAMARAGGAEAKPVA</sequence>
<feature type="transmembrane region" description="Helical" evidence="4">
    <location>
        <begin position="342"/>
        <end position="367"/>
    </location>
</feature>